<keyword evidence="1" id="KW-0812">Transmembrane</keyword>
<dbReference type="AlphaFoldDB" id="A0A841L221"/>
<feature type="chain" id="PRO_5032862178" description="Ice-binding protein C-terminal domain-containing protein" evidence="2">
    <location>
        <begin position="23"/>
        <end position="200"/>
    </location>
</feature>
<keyword evidence="1" id="KW-1133">Transmembrane helix</keyword>
<evidence type="ECO:0000259" key="3">
    <source>
        <dbReference type="Pfam" id="PF07589"/>
    </source>
</evidence>
<dbReference type="NCBIfam" id="TIGR02595">
    <property type="entry name" value="PEP_CTERM"/>
    <property type="match status" value="1"/>
</dbReference>
<gene>
    <name evidence="4" type="ORF">FHS79_000865</name>
</gene>
<feature type="signal peptide" evidence="2">
    <location>
        <begin position="1"/>
        <end position="22"/>
    </location>
</feature>
<evidence type="ECO:0000256" key="1">
    <source>
        <dbReference type="SAM" id="Phobius"/>
    </source>
</evidence>
<evidence type="ECO:0000313" key="5">
    <source>
        <dbReference type="Proteomes" id="UP000538147"/>
    </source>
</evidence>
<accession>A0A841L221</accession>
<dbReference type="InterPro" id="IPR013424">
    <property type="entry name" value="Ice-binding_C"/>
</dbReference>
<name>A0A841L221_9SPHN</name>
<proteinExistence type="predicted"/>
<comment type="caution">
    <text evidence="4">The sequence shown here is derived from an EMBL/GenBank/DDBJ whole genome shotgun (WGS) entry which is preliminary data.</text>
</comment>
<keyword evidence="1" id="KW-0472">Membrane</keyword>
<protein>
    <recommendedName>
        <fullName evidence="3">Ice-binding protein C-terminal domain-containing protein</fullName>
    </recommendedName>
</protein>
<dbReference type="EMBL" id="JACIIV010000005">
    <property type="protein sequence ID" value="MBB6226707.1"/>
    <property type="molecule type" value="Genomic_DNA"/>
</dbReference>
<feature type="domain" description="Ice-binding protein C-terminal" evidence="3">
    <location>
        <begin position="168"/>
        <end position="191"/>
    </location>
</feature>
<feature type="transmembrane region" description="Helical" evidence="1">
    <location>
        <begin position="171"/>
        <end position="188"/>
    </location>
</feature>
<evidence type="ECO:0000256" key="2">
    <source>
        <dbReference type="SAM" id="SignalP"/>
    </source>
</evidence>
<keyword evidence="5" id="KW-1185">Reference proteome</keyword>
<evidence type="ECO:0000313" key="4">
    <source>
        <dbReference type="EMBL" id="MBB6226707.1"/>
    </source>
</evidence>
<keyword evidence="2" id="KW-0732">Signal</keyword>
<sequence>MTMHWRAAALALMVAGAAPASALTIIGTAAPGFGGLANFSRELPFYRTGTLNVELKVTGGNAMLSDGNLFANYITFYDFFDPETGEPQGGNDTITEDVRYLDAIFDPVSGSWKASFFVQRFIPYVSQNPGDPFPYETGYTVSEAGAVGSFLADAPITYTLRLTGSAMVPEPASWAMLIAGFGLVGAAARRRRRRGFHAPA</sequence>
<reference evidence="4 5" key="1">
    <citation type="submission" date="2020-08" db="EMBL/GenBank/DDBJ databases">
        <title>Genomic Encyclopedia of Type Strains, Phase IV (KMG-IV): sequencing the most valuable type-strain genomes for metagenomic binning, comparative biology and taxonomic classification.</title>
        <authorList>
            <person name="Goeker M."/>
        </authorList>
    </citation>
    <scope>NUCLEOTIDE SEQUENCE [LARGE SCALE GENOMIC DNA]</scope>
    <source>
        <strain evidence="4 5">DSM 102189</strain>
    </source>
</reference>
<organism evidence="4 5">
    <name type="scientific">Polymorphobacter multimanifer</name>
    <dbReference type="NCBI Taxonomy" id="1070431"/>
    <lineage>
        <taxon>Bacteria</taxon>
        <taxon>Pseudomonadati</taxon>
        <taxon>Pseudomonadota</taxon>
        <taxon>Alphaproteobacteria</taxon>
        <taxon>Sphingomonadales</taxon>
        <taxon>Sphingosinicellaceae</taxon>
        <taxon>Polymorphobacter</taxon>
    </lineage>
</organism>
<dbReference type="NCBIfam" id="NF035944">
    <property type="entry name" value="PEPxxWA-CTERM"/>
    <property type="match status" value="1"/>
</dbReference>
<dbReference type="Proteomes" id="UP000538147">
    <property type="component" value="Unassembled WGS sequence"/>
</dbReference>
<dbReference type="Pfam" id="PF07589">
    <property type="entry name" value="PEP-CTERM"/>
    <property type="match status" value="1"/>
</dbReference>